<dbReference type="AlphaFoldDB" id="A0A381W921"/>
<dbReference type="PANTHER" id="PTHR35462:SF2">
    <property type="entry name" value="TRANSMEMBRANE PROTEIN"/>
    <property type="match status" value="1"/>
</dbReference>
<organism evidence="1">
    <name type="scientific">marine metagenome</name>
    <dbReference type="NCBI Taxonomy" id="408172"/>
    <lineage>
        <taxon>unclassified sequences</taxon>
        <taxon>metagenomes</taxon>
        <taxon>ecological metagenomes</taxon>
    </lineage>
</organism>
<gene>
    <name evidence="1" type="ORF">METZ01_LOCUS101894</name>
</gene>
<dbReference type="EMBL" id="UINC01011077">
    <property type="protein sequence ID" value="SVA49040.1"/>
    <property type="molecule type" value="Genomic_DNA"/>
</dbReference>
<name>A0A381W921_9ZZZZ</name>
<dbReference type="PANTHER" id="PTHR35462">
    <property type="match status" value="1"/>
</dbReference>
<sequence length="130" mass="14502">MSCFSFWLVFSYLVDSFMNIRSSLLFIFLLGSPALGEHDSTGVYYDPWFAYDKVLHFGVSCSIVISTQYVLSEKMSMNDHNSISAAVIMSMGNGIIKEIWDSRQPGGFISRRDIIADVAGILAGIWIISL</sequence>
<evidence type="ECO:0000313" key="1">
    <source>
        <dbReference type="EMBL" id="SVA49040.1"/>
    </source>
</evidence>
<accession>A0A381W921</accession>
<reference evidence="1" key="1">
    <citation type="submission" date="2018-05" db="EMBL/GenBank/DDBJ databases">
        <authorList>
            <person name="Lanie J.A."/>
            <person name="Ng W.-L."/>
            <person name="Kazmierczak K.M."/>
            <person name="Andrzejewski T.M."/>
            <person name="Davidsen T.M."/>
            <person name="Wayne K.J."/>
            <person name="Tettelin H."/>
            <person name="Glass J.I."/>
            <person name="Rusch D."/>
            <person name="Podicherti R."/>
            <person name="Tsui H.-C.T."/>
            <person name="Winkler M.E."/>
        </authorList>
    </citation>
    <scope>NUCLEOTIDE SEQUENCE</scope>
</reference>
<evidence type="ECO:0008006" key="2">
    <source>
        <dbReference type="Google" id="ProtNLM"/>
    </source>
</evidence>
<proteinExistence type="predicted"/>
<protein>
    <recommendedName>
        <fullName evidence="2">VanZ-like domain-containing protein</fullName>
    </recommendedName>
</protein>